<reference evidence="1" key="1">
    <citation type="submission" date="2022-03" db="EMBL/GenBank/DDBJ databases">
        <authorList>
            <person name="Sayadi A."/>
        </authorList>
    </citation>
    <scope>NUCLEOTIDE SEQUENCE</scope>
</reference>
<dbReference type="EMBL" id="CAKOFQ010006678">
    <property type="protein sequence ID" value="CAH1958753.1"/>
    <property type="molecule type" value="Genomic_DNA"/>
</dbReference>
<name>A0A9P0NZ45_ACAOB</name>
<sequence length="120" mass="13663">MKVLSNDSMRPNRLERHLKQPYSGFEDEIVFSSKAKSLKRLRLDKSIILEEDAEQKIKSIPLSHNTVKHRIDNIASDIKSQIINKVKLSPLVAMDPPTSLIVHSYEGCLLSFAYGNKTTR</sequence>
<comment type="caution">
    <text evidence="1">The sequence shown here is derived from an EMBL/GenBank/DDBJ whole genome shotgun (WGS) entry which is preliminary data.</text>
</comment>
<dbReference type="OrthoDB" id="10067200at2759"/>
<organism evidence="1 2">
    <name type="scientific">Acanthoscelides obtectus</name>
    <name type="common">Bean weevil</name>
    <name type="synonym">Bruchus obtectus</name>
    <dbReference type="NCBI Taxonomy" id="200917"/>
    <lineage>
        <taxon>Eukaryota</taxon>
        <taxon>Metazoa</taxon>
        <taxon>Ecdysozoa</taxon>
        <taxon>Arthropoda</taxon>
        <taxon>Hexapoda</taxon>
        <taxon>Insecta</taxon>
        <taxon>Pterygota</taxon>
        <taxon>Neoptera</taxon>
        <taxon>Endopterygota</taxon>
        <taxon>Coleoptera</taxon>
        <taxon>Polyphaga</taxon>
        <taxon>Cucujiformia</taxon>
        <taxon>Chrysomeloidea</taxon>
        <taxon>Chrysomelidae</taxon>
        <taxon>Bruchinae</taxon>
        <taxon>Bruchini</taxon>
        <taxon>Acanthoscelides</taxon>
    </lineage>
</organism>
<proteinExistence type="predicted"/>
<keyword evidence="2" id="KW-1185">Reference proteome</keyword>
<dbReference type="Proteomes" id="UP001152888">
    <property type="component" value="Unassembled WGS sequence"/>
</dbReference>
<gene>
    <name evidence="1" type="ORF">ACAOBT_LOCUS2835</name>
</gene>
<accession>A0A9P0NZ45</accession>
<evidence type="ECO:0000313" key="2">
    <source>
        <dbReference type="Proteomes" id="UP001152888"/>
    </source>
</evidence>
<dbReference type="AlphaFoldDB" id="A0A9P0NZ45"/>
<protein>
    <submittedName>
        <fullName evidence="1">Uncharacterized protein</fullName>
    </submittedName>
</protein>
<evidence type="ECO:0000313" key="1">
    <source>
        <dbReference type="EMBL" id="CAH1958753.1"/>
    </source>
</evidence>